<dbReference type="InterPro" id="IPR058240">
    <property type="entry name" value="rSAM_sf"/>
</dbReference>
<reference evidence="12" key="2">
    <citation type="submission" date="2021-04" db="EMBL/GenBank/DDBJ databases">
        <authorList>
            <person name="Gilroy R."/>
        </authorList>
    </citation>
    <scope>NUCLEOTIDE SEQUENCE</scope>
    <source>
        <strain evidence="12">ChiHecec2B26-446</strain>
    </source>
</reference>
<dbReference type="SFLD" id="SFLDF00274">
    <property type="entry name" value="ribosomal_protein_S12_methylth"/>
    <property type="match status" value="1"/>
</dbReference>
<proteinExistence type="inferred from homology"/>
<comment type="similarity">
    <text evidence="8">Belongs to the methylthiotransferase family. RimO subfamily.</text>
</comment>
<dbReference type="EMBL" id="DXHV01000077">
    <property type="protein sequence ID" value="HIW01282.1"/>
    <property type="molecule type" value="Genomic_DNA"/>
</dbReference>
<feature type="binding site" evidence="8">
    <location>
        <position position="164"/>
    </location>
    <ligand>
        <name>[4Fe-4S] cluster</name>
        <dbReference type="ChEBI" id="CHEBI:49883"/>
        <label>2</label>
        <note>4Fe-4S-S-AdoMet</note>
    </ligand>
</feature>
<dbReference type="InterPro" id="IPR020612">
    <property type="entry name" value="Methylthiotransferase_CS"/>
</dbReference>
<dbReference type="AlphaFoldDB" id="A0A9D1TQN6"/>
<dbReference type="NCBIfam" id="TIGR00089">
    <property type="entry name" value="MiaB/RimO family radical SAM methylthiotransferase"/>
    <property type="match status" value="1"/>
</dbReference>
<comment type="caution">
    <text evidence="12">The sequence shown here is derived from an EMBL/GenBank/DDBJ whole genome shotgun (WGS) entry which is preliminary data.</text>
</comment>
<dbReference type="SMART" id="SM00729">
    <property type="entry name" value="Elp3"/>
    <property type="match status" value="1"/>
</dbReference>
<dbReference type="Gene3D" id="2.40.50.140">
    <property type="entry name" value="Nucleic acid-binding proteins"/>
    <property type="match status" value="1"/>
</dbReference>
<dbReference type="InterPro" id="IPR006638">
    <property type="entry name" value="Elp3/MiaA/NifB-like_rSAM"/>
</dbReference>
<dbReference type="SFLD" id="SFLDG01082">
    <property type="entry name" value="B12-binding_domain_containing"/>
    <property type="match status" value="1"/>
</dbReference>
<dbReference type="InterPro" id="IPR012340">
    <property type="entry name" value="NA-bd_OB-fold"/>
</dbReference>
<evidence type="ECO:0000256" key="8">
    <source>
        <dbReference type="HAMAP-Rule" id="MF_01865"/>
    </source>
</evidence>
<dbReference type="GO" id="GO:0103039">
    <property type="term" value="F:protein methylthiotransferase activity"/>
    <property type="evidence" value="ECO:0007669"/>
    <property type="project" value="UniProtKB-EC"/>
</dbReference>
<dbReference type="Pfam" id="PF00919">
    <property type="entry name" value="UPF0004"/>
    <property type="match status" value="1"/>
</dbReference>
<keyword evidence="6 8" id="KW-0408">Iron</keyword>
<keyword evidence="5 8" id="KW-0479">Metal-binding</keyword>
<dbReference type="HAMAP" id="MF_01865">
    <property type="entry name" value="MTTase_RimO"/>
    <property type="match status" value="1"/>
</dbReference>
<dbReference type="PANTHER" id="PTHR43837:SF1">
    <property type="entry name" value="RIBOSOMAL PROTEIN US12 METHYLTHIOTRANSFERASE RIMO"/>
    <property type="match status" value="1"/>
</dbReference>
<reference evidence="12" key="1">
    <citation type="journal article" date="2021" name="PeerJ">
        <title>Extensive microbial diversity within the chicken gut microbiome revealed by metagenomics and culture.</title>
        <authorList>
            <person name="Gilroy R."/>
            <person name="Ravi A."/>
            <person name="Getino M."/>
            <person name="Pursley I."/>
            <person name="Horton D.L."/>
            <person name="Alikhan N.F."/>
            <person name="Baker D."/>
            <person name="Gharbi K."/>
            <person name="Hall N."/>
            <person name="Watson M."/>
            <person name="Adriaenssens E.M."/>
            <person name="Foster-Nyarko E."/>
            <person name="Jarju S."/>
            <person name="Secka A."/>
            <person name="Antonio M."/>
            <person name="Oren A."/>
            <person name="Chaudhuri R.R."/>
            <person name="La Ragione R."/>
            <person name="Hildebrand F."/>
            <person name="Pallen M.J."/>
        </authorList>
    </citation>
    <scope>NUCLEOTIDE SEQUENCE</scope>
    <source>
        <strain evidence="12">ChiHecec2B26-446</strain>
    </source>
</reference>
<dbReference type="InterPro" id="IPR002792">
    <property type="entry name" value="TRAM_dom"/>
</dbReference>
<keyword evidence="12" id="KW-0689">Ribosomal protein</keyword>
<feature type="domain" description="TRAM" evidence="9">
    <location>
        <begin position="379"/>
        <end position="447"/>
    </location>
</feature>
<dbReference type="GO" id="GO:0035599">
    <property type="term" value="F:aspartic acid methylthiotransferase activity"/>
    <property type="evidence" value="ECO:0007669"/>
    <property type="project" value="TreeGrafter"/>
</dbReference>
<comment type="catalytic activity">
    <reaction evidence="8">
        <text>L-aspartate(89)-[ribosomal protein uS12]-hydrogen + (sulfur carrier)-SH + AH2 + 2 S-adenosyl-L-methionine = 3-methylsulfanyl-L-aspartate(89)-[ribosomal protein uS12]-hydrogen + (sulfur carrier)-H + 5'-deoxyadenosine + L-methionine + A + S-adenosyl-L-homocysteine + 2 H(+)</text>
        <dbReference type="Rhea" id="RHEA:37087"/>
        <dbReference type="Rhea" id="RHEA-COMP:10460"/>
        <dbReference type="Rhea" id="RHEA-COMP:10461"/>
        <dbReference type="Rhea" id="RHEA-COMP:14737"/>
        <dbReference type="Rhea" id="RHEA-COMP:14739"/>
        <dbReference type="ChEBI" id="CHEBI:13193"/>
        <dbReference type="ChEBI" id="CHEBI:15378"/>
        <dbReference type="ChEBI" id="CHEBI:17319"/>
        <dbReference type="ChEBI" id="CHEBI:17499"/>
        <dbReference type="ChEBI" id="CHEBI:29917"/>
        <dbReference type="ChEBI" id="CHEBI:29961"/>
        <dbReference type="ChEBI" id="CHEBI:57844"/>
        <dbReference type="ChEBI" id="CHEBI:57856"/>
        <dbReference type="ChEBI" id="CHEBI:59789"/>
        <dbReference type="ChEBI" id="CHEBI:64428"/>
        <dbReference type="ChEBI" id="CHEBI:73599"/>
        <dbReference type="EC" id="2.8.4.4"/>
    </reaction>
</comment>
<evidence type="ECO:0000256" key="7">
    <source>
        <dbReference type="ARBA" id="ARBA00023014"/>
    </source>
</evidence>
<keyword evidence="12" id="KW-0687">Ribonucleoprotein</keyword>
<dbReference type="GO" id="GO:0006400">
    <property type="term" value="P:tRNA modification"/>
    <property type="evidence" value="ECO:0007669"/>
    <property type="project" value="InterPro"/>
</dbReference>
<dbReference type="SFLD" id="SFLDS00029">
    <property type="entry name" value="Radical_SAM"/>
    <property type="match status" value="1"/>
</dbReference>
<dbReference type="GO" id="GO:0051539">
    <property type="term" value="F:4 iron, 4 sulfur cluster binding"/>
    <property type="evidence" value="ECO:0007669"/>
    <property type="project" value="UniProtKB-UniRule"/>
</dbReference>
<keyword evidence="3 8" id="KW-0808">Transferase</keyword>
<dbReference type="PANTHER" id="PTHR43837">
    <property type="entry name" value="RIBOSOMAL PROTEIN S12 METHYLTHIOTRANSFERASE RIMO"/>
    <property type="match status" value="1"/>
</dbReference>
<evidence type="ECO:0000256" key="1">
    <source>
        <dbReference type="ARBA" id="ARBA00022485"/>
    </source>
</evidence>
<dbReference type="SUPFAM" id="SSF102114">
    <property type="entry name" value="Radical SAM enzymes"/>
    <property type="match status" value="1"/>
</dbReference>
<evidence type="ECO:0000259" key="11">
    <source>
        <dbReference type="PROSITE" id="PS51918"/>
    </source>
</evidence>
<dbReference type="PROSITE" id="PS51918">
    <property type="entry name" value="RADICAL_SAM"/>
    <property type="match status" value="1"/>
</dbReference>
<feature type="binding site" evidence="8">
    <location>
        <position position="167"/>
    </location>
    <ligand>
        <name>[4Fe-4S] cluster</name>
        <dbReference type="ChEBI" id="CHEBI:49883"/>
        <label>2</label>
        <note>4Fe-4S-S-AdoMet</note>
    </ligand>
</feature>
<dbReference type="InterPro" id="IPR023404">
    <property type="entry name" value="rSAM_horseshoe"/>
</dbReference>
<dbReference type="InterPro" id="IPR005840">
    <property type="entry name" value="Ribosomal_uS12_MeSTrfase_RimO"/>
</dbReference>
<evidence type="ECO:0000259" key="10">
    <source>
        <dbReference type="PROSITE" id="PS51449"/>
    </source>
</evidence>
<dbReference type="NCBIfam" id="TIGR01125">
    <property type="entry name" value="30S ribosomal protein S12 methylthiotransferase RimO"/>
    <property type="match status" value="1"/>
</dbReference>
<dbReference type="Gene3D" id="3.80.30.20">
    <property type="entry name" value="tm_1862 like domain"/>
    <property type="match status" value="1"/>
</dbReference>
<comment type="subcellular location">
    <subcellularLocation>
        <location evidence="8">Cytoplasm</location>
    </subcellularLocation>
</comment>
<feature type="binding site" evidence="8">
    <location>
        <position position="26"/>
    </location>
    <ligand>
        <name>[4Fe-4S] cluster</name>
        <dbReference type="ChEBI" id="CHEBI:49883"/>
        <label>1</label>
    </ligand>
</feature>
<evidence type="ECO:0000259" key="9">
    <source>
        <dbReference type="PROSITE" id="PS50926"/>
    </source>
</evidence>
<evidence type="ECO:0000256" key="3">
    <source>
        <dbReference type="ARBA" id="ARBA00022679"/>
    </source>
</evidence>
<feature type="binding site" evidence="8">
    <location>
        <position position="160"/>
    </location>
    <ligand>
        <name>[4Fe-4S] cluster</name>
        <dbReference type="ChEBI" id="CHEBI:49883"/>
        <label>2</label>
        <note>4Fe-4S-S-AdoMet</note>
    </ligand>
</feature>
<feature type="domain" description="MTTase N-terminal" evidence="10">
    <location>
        <begin position="17"/>
        <end position="135"/>
    </location>
</feature>
<dbReference type="GO" id="GO:0005840">
    <property type="term" value="C:ribosome"/>
    <property type="evidence" value="ECO:0007669"/>
    <property type="project" value="UniProtKB-KW"/>
</dbReference>
<dbReference type="GO" id="GO:0046872">
    <property type="term" value="F:metal ion binding"/>
    <property type="evidence" value="ECO:0007669"/>
    <property type="project" value="UniProtKB-KW"/>
</dbReference>
<evidence type="ECO:0000256" key="5">
    <source>
        <dbReference type="ARBA" id="ARBA00022723"/>
    </source>
</evidence>
<dbReference type="GO" id="GO:0005829">
    <property type="term" value="C:cytosol"/>
    <property type="evidence" value="ECO:0007669"/>
    <property type="project" value="TreeGrafter"/>
</dbReference>
<dbReference type="Pfam" id="PF04055">
    <property type="entry name" value="Radical_SAM"/>
    <property type="match status" value="1"/>
</dbReference>
<dbReference type="FunFam" id="3.80.30.20:FF:000001">
    <property type="entry name" value="tRNA-2-methylthio-N(6)-dimethylallyladenosine synthase 2"/>
    <property type="match status" value="1"/>
</dbReference>
<dbReference type="InterPro" id="IPR013848">
    <property type="entry name" value="Methylthiotransferase_N"/>
</dbReference>
<comment type="cofactor">
    <cofactor evidence="8">
        <name>[4Fe-4S] cluster</name>
        <dbReference type="ChEBI" id="CHEBI:49883"/>
    </cofactor>
    <text evidence="8">Binds 2 [4Fe-4S] clusters. One cluster is coordinated with 3 cysteines and an exchangeable S-adenosyl-L-methionine.</text>
</comment>
<dbReference type="InterPro" id="IPR005839">
    <property type="entry name" value="Methylthiotransferase"/>
</dbReference>
<evidence type="ECO:0000256" key="4">
    <source>
        <dbReference type="ARBA" id="ARBA00022691"/>
    </source>
</evidence>
<evidence type="ECO:0000313" key="12">
    <source>
        <dbReference type="EMBL" id="HIW01282.1"/>
    </source>
</evidence>
<evidence type="ECO:0000256" key="2">
    <source>
        <dbReference type="ARBA" id="ARBA00022490"/>
    </source>
</evidence>
<dbReference type="PROSITE" id="PS01278">
    <property type="entry name" value="MTTASE_RADICAL"/>
    <property type="match status" value="1"/>
</dbReference>
<name>A0A9D1TQN6_9BACT</name>
<dbReference type="PROSITE" id="PS50926">
    <property type="entry name" value="TRAM"/>
    <property type="match status" value="1"/>
</dbReference>
<sequence length="449" mass="50494">MIRKKSVEGRSRTTGTIKVWCRSLGCPKNRVDTEKLMGQLGSSVCLTESIRSADLIFINTCAFIEPAVRESLQTILSVAEERDKARRKRPLLAVAGCLAGRYPIDELATGMPEVDLWLVPNEREHWAEYIQKRLFREDEPGQRLVSTLPSYAYLKVSEGCRHRCAFCTIPSIRGPLHSAPQDELIAEARYLAGNGVRELVLIAQDLTDYAQEHGPDAQAFPSLLHRLGEIEGIDWLRMLYLYPRGITSELLQTVKDVDALLPYFDIPLQHSHPDILRQMGRPFSVDARKICGDIRDALPEAALRTTFIVGYPGETDEHFQHLCNFVEEMRFTQLGVFTFWPEEGTVAASLPNQVENAVKEERRAHLMQLQQDISRELLEEQVGSVQKVLVDSVNPEWPGLHNGRVWFQAPDVDGICYVSGPGVEPGAMVEADIVESSEYDLTALTPELD</sequence>
<evidence type="ECO:0000256" key="6">
    <source>
        <dbReference type="ARBA" id="ARBA00023004"/>
    </source>
</evidence>
<dbReference type="InterPro" id="IPR038135">
    <property type="entry name" value="Methylthiotransferase_N_sf"/>
</dbReference>
<keyword evidence="7 8" id="KW-0411">Iron-sulfur</keyword>
<dbReference type="Proteomes" id="UP000886752">
    <property type="component" value="Unassembled WGS sequence"/>
</dbReference>
<gene>
    <name evidence="8 12" type="primary">rimO</name>
    <name evidence="12" type="ORF">H9894_08865</name>
</gene>
<dbReference type="CDD" id="cd01335">
    <property type="entry name" value="Radical_SAM"/>
    <property type="match status" value="1"/>
</dbReference>
<comment type="function">
    <text evidence="8">Catalyzes the methylthiolation of an aspartic acid residue of ribosomal protein uS12.</text>
</comment>
<feature type="binding site" evidence="8">
    <location>
        <position position="61"/>
    </location>
    <ligand>
        <name>[4Fe-4S] cluster</name>
        <dbReference type="ChEBI" id="CHEBI:49883"/>
        <label>1</label>
    </ligand>
</feature>
<organism evidence="12 13">
    <name type="scientific">Candidatus Desulfovibrio intestinipullorum</name>
    <dbReference type="NCBI Taxonomy" id="2838536"/>
    <lineage>
        <taxon>Bacteria</taxon>
        <taxon>Pseudomonadati</taxon>
        <taxon>Thermodesulfobacteriota</taxon>
        <taxon>Desulfovibrionia</taxon>
        <taxon>Desulfovibrionales</taxon>
        <taxon>Desulfovibrionaceae</taxon>
        <taxon>Desulfovibrio</taxon>
    </lineage>
</organism>
<accession>A0A9D1TQN6</accession>
<feature type="domain" description="Radical SAM core" evidence="11">
    <location>
        <begin position="146"/>
        <end position="376"/>
    </location>
</feature>
<dbReference type="Pfam" id="PF18693">
    <property type="entry name" value="TRAM_2"/>
    <property type="match status" value="1"/>
</dbReference>
<dbReference type="Gene3D" id="3.40.50.12160">
    <property type="entry name" value="Methylthiotransferase, N-terminal domain"/>
    <property type="match status" value="1"/>
</dbReference>
<feature type="binding site" evidence="8">
    <location>
        <position position="97"/>
    </location>
    <ligand>
        <name>[4Fe-4S] cluster</name>
        <dbReference type="ChEBI" id="CHEBI:49883"/>
        <label>1</label>
    </ligand>
</feature>
<dbReference type="InterPro" id="IPR007197">
    <property type="entry name" value="rSAM"/>
</dbReference>
<protein>
    <recommendedName>
        <fullName evidence="8">Ribosomal protein uS12 methylthiotransferase RimO</fullName>
        <shortName evidence="8">uS12 MTTase</shortName>
        <shortName evidence="8">uS12 methylthiotransferase</shortName>
        <ecNumber evidence="8">2.8.4.4</ecNumber>
    </recommendedName>
    <alternativeName>
        <fullName evidence="8">Ribosomal protein uS12 (aspartate-C(3))-methylthiotransferase</fullName>
    </alternativeName>
    <alternativeName>
        <fullName evidence="8">Ribosome maturation factor RimO</fullName>
    </alternativeName>
</protein>
<dbReference type="PROSITE" id="PS51449">
    <property type="entry name" value="MTTASE_N"/>
    <property type="match status" value="1"/>
</dbReference>
<dbReference type="SFLD" id="SFLDG01061">
    <property type="entry name" value="methylthiotransferase"/>
    <property type="match status" value="1"/>
</dbReference>
<dbReference type="EC" id="2.8.4.4" evidence="8"/>
<keyword evidence="1 8" id="KW-0004">4Fe-4S</keyword>
<evidence type="ECO:0000313" key="13">
    <source>
        <dbReference type="Proteomes" id="UP000886752"/>
    </source>
</evidence>
<keyword evidence="4 8" id="KW-0949">S-adenosyl-L-methionine</keyword>
<keyword evidence="2 8" id="KW-0963">Cytoplasm</keyword>